<keyword evidence="5" id="KW-0964">Secreted</keyword>
<dbReference type="GO" id="GO:0046872">
    <property type="term" value="F:metal ion binding"/>
    <property type="evidence" value="ECO:0007669"/>
    <property type="project" value="UniProtKB-KW"/>
</dbReference>
<feature type="binding site" evidence="15">
    <location>
        <position position="94"/>
    </location>
    <ligand>
        <name>cyanocob(III)alamin</name>
        <dbReference type="ChEBI" id="CHEBI:17439"/>
    </ligand>
</feature>
<keyword evidence="6" id="KW-0479">Metal-binding</keyword>
<proteinExistence type="inferred from homology"/>
<evidence type="ECO:0000256" key="15">
    <source>
        <dbReference type="PIRSR" id="PIRSR602157-1"/>
    </source>
</evidence>
<dbReference type="GO" id="GO:0005615">
    <property type="term" value="C:extracellular space"/>
    <property type="evidence" value="ECO:0007669"/>
    <property type="project" value="TreeGrafter"/>
</dbReference>
<evidence type="ECO:0000256" key="14">
    <source>
        <dbReference type="ARBA" id="ARBA00041463"/>
    </source>
</evidence>
<keyword evidence="8" id="KW-0406">Ion transport</keyword>
<evidence type="ECO:0000256" key="12">
    <source>
        <dbReference type="ARBA" id="ARBA00038518"/>
    </source>
</evidence>
<name>A0A212DAD1_CEREH</name>
<evidence type="ECO:0000256" key="10">
    <source>
        <dbReference type="ARBA" id="ARBA00023285"/>
    </source>
</evidence>
<evidence type="ECO:0000313" key="16">
    <source>
        <dbReference type="EMBL" id="OWK15193.1"/>
    </source>
</evidence>
<dbReference type="EMBL" id="MKHE01000005">
    <property type="protein sequence ID" value="OWK15193.1"/>
    <property type="molecule type" value="Genomic_DNA"/>
</dbReference>
<evidence type="ECO:0000313" key="17">
    <source>
        <dbReference type="Proteomes" id="UP000242450"/>
    </source>
</evidence>
<dbReference type="Proteomes" id="UP000242450">
    <property type="component" value="Chromosome 5"/>
</dbReference>
<keyword evidence="17" id="KW-1185">Reference proteome</keyword>
<evidence type="ECO:0000256" key="1">
    <source>
        <dbReference type="ARBA" id="ARBA00004613"/>
    </source>
</evidence>
<protein>
    <recommendedName>
        <fullName evidence="13">Transcobalamin-2</fullName>
    </recommendedName>
    <alternativeName>
        <fullName evidence="14">Transcobalamin II</fullName>
    </alternativeName>
</protein>
<gene>
    <name evidence="16" type="ORF">Celaphus_00000122</name>
</gene>
<evidence type="ECO:0000256" key="4">
    <source>
        <dbReference type="ARBA" id="ARBA00022448"/>
    </source>
</evidence>
<dbReference type="GO" id="GO:0006824">
    <property type="term" value="P:cobalt ion transport"/>
    <property type="evidence" value="ECO:0007669"/>
    <property type="project" value="UniProtKB-KW"/>
</dbReference>
<comment type="function">
    <text evidence="11">Primary vitamin B12-binding and transport protein. Delivers cobalamin to cells.</text>
</comment>
<dbReference type="AlphaFoldDB" id="A0A212DAD1"/>
<comment type="subunit">
    <text evidence="12">Interacts with CD320 (via LDL-receptor class A domains).</text>
</comment>
<keyword evidence="4" id="KW-0813">Transport</keyword>
<dbReference type="PANTHER" id="PTHR10559">
    <property type="entry name" value="TRANSCOBALAMIN-1/GASTRIC INTRINSIC FACTOR"/>
    <property type="match status" value="1"/>
</dbReference>
<accession>A0A212DAD1</accession>
<evidence type="ECO:0000256" key="2">
    <source>
        <dbReference type="ARBA" id="ARBA00006449"/>
    </source>
</evidence>
<dbReference type="FunFam" id="2.170.130.30:FF:000002">
    <property type="entry name" value="Transcobalamin-2"/>
    <property type="match status" value="1"/>
</dbReference>
<evidence type="ECO:0000256" key="8">
    <source>
        <dbReference type="ARBA" id="ARBA00023065"/>
    </source>
</evidence>
<dbReference type="Pfam" id="PF01122">
    <property type="entry name" value="Cobalamin_bind"/>
    <property type="match status" value="2"/>
</dbReference>
<evidence type="ECO:0000256" key="6">
    <source>
        <dbReference type="ARBA" id="ARBA00022723"/>
    </source>
</evidence>
<evidence type="ECO:0000256" key="9">
    <source>
        <dbReference type="ARBA" id="ARBA00023157"/>
    </source>
</evidence>
<sequence length="281" mass="30773">MGRVAAWPASSKDGSDSEAKPSMGQLALYLLALRANCEFVGGRKGDRLVSQLKRFLEDEKGAIGGGTRNRINLALRRVQEKILKAQTPEGYFGNVYSTPLALQLLMGSLRPTVELGTACLKAKAALQASLQRKTFQNPLMISQLLPVLNQKSYVDLISPDCQAPRALLEPATEILPQTQVPEFIDVTLEVSGISPSYRHSVSVPAGSSLEDVLKNAQEHGRFRYRTQASLSGPFLTSVLGKKAGEREFWQVLQAPDTPLQQGIADYRPKDGETIELRLVGW</sequence>
<dbReference type="GO" id="GO:0015889">
    <property type="term" value="P:cobalamin transport"/>
    <property type="evidence" value="ECO:0007669"/>
    <property type="project" value="InterPro"/>
</dbReference>
<feature type="binding site" evidence="15">
    <location>
        <position position="281"/>
    </location>
    <ligand>
        <name>cyanocob(III)alamin</name>
        <dbReference type="ChEBI" id="CHEBI:17439"/>
    </ligand>
</feature>
<comment type="similarity">
    <text evidence="2">Belongs to the eukaryotic cobalamin transport proteins family.</text>
</comment>
<keyword evidence="3" id="KW-0171">Cobalt transport</keyword>
<keyword evidence="10 15" id="KW-0170">Cobalt</keyword>
<evidence type="ECO:0000256" key="7">
    <source>
        <dbReference type="ARBA" id="ARBA00022729"/>
    </source>
</evidence>
<evidence type="ECO:0000256" key="3">
    <source>
        <dbReference type="ARBA" id="ARBA00022426"/>
    </source>
</evidence>
<feature type="binding site" evidence="15">
    <location>
        <position position="259"/>
    </location>
    <ligand>
        <name>cyanocob(III)alamin</name>
        <dbReference type="ChEBI" id="CHEBI:17439"/>
    </ligand>
</feature>
<dbReference type="OrthoDB" id="9440006at2759"/>
<evidence type="ECO:0000256" key="5">
    <source>
        <dbReference type="ARBA" id="ARBA00022525"/>
    </source>
</evidence>
<comment type="subcellular location">
    <subcellularLocation>
        <location evidence="1">Secreted</location>
    </subcellularLocation>
</comment>
<keyword evidence="9" id="KW-1015">Disulfide bond</keyword>
<dbReference type="InterPro" id="IPR002157">
    <property type="entry name" value="Cbl-bd_prot"/>
</dbReference>
<keyword evidence="7" id="KW-0732">Signal</keyword>
<dbReference type="Gene3D" id="1.50.10.20">
    <property type="match status" value="2"/>
</dbReference>
<evidence type="ECO:0000256" key="13">
    <source>
        <dbReference type="ARBA" id="ARBA00040958"/>
    </source>
</evidence>
<evidence type="ECO:0000256" key="11">
    <source>
        <dbReference type="ARBA" id="ARBA00037184"/>
    </source>
</evidence>
<dbReference type="PANTHER" id="PTHR10559:SF14">
    <property type="entry name" value="TRANSCOBALAMIN-2"/>
    <property type="match status" value="1"/>
</dbReference>
<feature type="binding site" evidence="15">
    <location>
        <position position="143"/>
    </location>
    <ligand>
        <name>cyanocob(III)alamin</name>
        <dbReference type="ChEBI" id="CHEBI:17439"/>
    </ligand>
</feature>
<dbReference type="GO" id="GO:0031419">
    <property type="term" value="F:cobalamin binding"/>
    <property type="evidence" value="ECO:0007669"/>
    <property type="project" value="InterPro"/>
</dbReference>
<dbReference type="InterPro" id="IPR051588">
    <property type="entry name" value="Cobalamin_Transport"/>
</dbReference>
<comment type="caution">
    <text evidence="16">The sequence shown here is derived from an EMBL/GenBank/DDBJ whole genome shotgun (WGS) entry which is preliminary data.</text>
</comment>
<organism evidence="16 17">
    <name type="scientific">Cervus elaphus hippelaphus</name>
    <name type="common">European red deer</name>
    <dbReference type="NCBI Taxonomy" id="46360"/>
    <lineage>
        <taxon>Eukaryota</taxon>
        <taxon>Metazoa</taxon>
        <taxon>Chordata</taxon>
        <taxon>Craniata</taxon>
        <taxon>Vertebrata</taxon>
        <taxon>Euteleostomi</taxon>
        <taxon>Mammalia</taxon>
        <taxon>Eutheria</taxon>
        <taxon>Laurasiatheria</taxon>
        <taxon>Artiodactyla</taxon>
        <taxon>Ruminantia</taxon>
        <taxon>Pecora</taxon>
        <taxon>Cervidae</taxon>
        <taxon>Cervinae</taxon>
        <taxon>Cervus</taxon>
    </lineage>
</organism>
<dbReference type="Gene3D" id="2.170.130.30">
    <property type="match status" value="1"/>
</dbReference>
<reference evidence="16 17" key="1">
    <citation type="journal article" date="2018" name="Mol. Genet. Genomics">
        <title>The red deer Cervus elaphus genome CerEla1.0: sequencing, annotating, genes, and chromosomes.</title>
        <authorList>
            <person name="Bana N.A."/>
            <person name="Nyiri A."/>
            <person name="Nagy J."/>
            <person name="Frank K."/>
            <person name="Nagy T."/>
            <person name="Steger V."/>
            <person name="Schiller M."/>
            <person name="Lakatos P."/>
            <person name="Sugar L."/>
            <person name="Horn P."/>
            <person name="Barta E."/>
            <person name="Orosz L."/>
        </authorList>
    </citation>
    <scope>NUCLEOTIDE SEQUENCE [LARGE SCALE GENOMIC DNA]</scope>
    <source>
        <strain evidence="16">Hungarian</strain>
    </source>
</reference>